<sequence length="229" mass="26903">MVKTLPEPHRYAVCAPEDIPIKRFYDGVYEEVFIFFHPFMKQKHTEQETVRTTWNKNNLSDQFEVRTWKEFLHLSKITTVHQLDIGLRTRILALTKEKMDEETALAIDETCQQYNLITPGEGRLPEILINPLLKSVQQLGYFWIWCGDEFGTERKLEAVSDLISKSKLSDDYSNFFTHYNELLITTHWDSHFSMLCGTKEALEAVRLSCQLEGFYCNHKTDIYWSVTTC</sequence>
<evidence type="ECO:0000313" key="1">
    <source>
        <dbReference type="EMBL" id="SHH88677.1"/>
    </source>
</evidence>
<dbReference type="AlphaFoldDB" id="A0A1M5WME7"/>
<protein>
    <recommendedName>
        <fullName evidence="3">DUF2711 domain-containing protein</fullName>
    </recommendedName>
</protein>
<dbReference type="InterPro" id="IPR024250">
    <property type="entry name" value="DUF2711"/>
</dbReference>
<reference evidence="2" key="1">
    <citation type="submission" date="2016-11" db="EMBL/GenBank/DDBJ databases">
        <authorList>
            <person name="Varghese N."/>
            <person name="Submissions S."/>
        </authorList>
    </citation>
    <scope>NUCLEOTIDE SEQUENCE [LARGE SCALE GENOMIC DNA]</scope>
    <source>
        <strain evidence="2">CGMCC 1.6496</strain>
    </source>
</reference>
<dbReference type="OrthoDB" id="9151069at2"/>
<name>A0A1M5WME7_9BACI</name>
<evidence type="ECO:0000313" key="2">
    <source>
        <dbReference type="Proteomes" id="UP000184079"/>
    </source>
</evidence>
<gene>
    <name evidence="1" type="ORF">SAMN05421807_11742</name>
</gene>
<accession>A0A1M5WME7</accession>
<proteinExistence type="predicted"/>
<dbReference type="RefSeq" id="WP_073012029.1">
    <property type="nucleotide sequence ID" value="NZ_FQXD01000017.1"/>
</dbReference>
<dbReference type="Proteomes" id="UP000184079">
    <property type="component" value="Unassembled WGS sequence"/>
</dbReference>
<keyword evidence="2" id="KW-1185">Reference proteome</keyword>
<dbReference type="Pfam" id="PF10924">
    <property type="entry name" value="DUF2711"/>
    <property type="match status" value="1"/>
</dbReference>
<dbReference type="EMBL" id="FQXD01000017">
    <property type="protein sequence ID" value="SHH88677.1"/>
    <property type="molecule type" value="Genomic_DNA"/>
</dbReference>
<organism evidence="1 2">
    <name type="scientific">Virgibacillus chiguensis</name>
    <dbReference type="NCBI Taxonomy" id="411959"/>
    <lineage>
        <taxon>Bacteria</taxon>
        <taxon>Bacillati</taxon>
        <taxon>Bacillota</taxon>
        <taxon>Bacilli</taxon>
        <taxon>Bacillales</taxon>
        <taxon>Bacillaceae</taxon>
        <taxon>Virgibacillus</taxon>
    </lineage>
</organism>
<evidence type="ECO:0008006" key="3">
    <source>
        <dbReference type="Google" id="ProtNLM"/>
    </source>
</evidence>